<keyword evidence="6" id="KW-1015">Disulfide bond</keyword>
<evidence type="ECO:0000256" key="7">
    <source>
        <dbReference type="ARBA" id="ARBA00038102"/>
    </source>
</evidence>
<protein>
    <recommendedName>
        <fullName evidence="9">Pentraxin family member</fullName>
    </recommendedName>
</protein>
<reference evidence="11" key="2">
    <citation type="submission" date="2025-09" db="UniProtKB">
        <authorList>
            <consortium name="Ensembl"/>
        </authorList>
    </citation>
    <scope>IDENTIFICATION</scope>
</reference>
<keyword evidence="3 9" id="KW-0479">Metal-binding</keyword>
<evidence type="ECO:0000256" key="6">
    <source>
        <dbReference type="ARBA" id="ARBA00023157"/>
    </source>
</evidence>
<dbReference type="SUPFAM" id="SSF49899">
    <property type="entry name" value="Concanavalin A-like lectins/glucanases"/>
    <property type="match status" value="1"/>
</dbReference>
<evidence type="ECO:0000256" key="4">
    <source>
        <dbReference type="ARBA" id="ARBA00022729"/>
    </source>
</evidence>
<evidence type="ECO:0000259" key="10">
    <source>
        <dbReference type="PROSITE" id="PS51828"/>
    </source>
</evidence>
<dbReference type="Pfam" id="PF00354">
    <property type="entry name" value="Pentaxin"/>
    <property type="match status" value="1"/>
</dbReference>
<organism evidence="11 12">
    <name type="scientific">Sinocyclocheilus grahami</name>
    <name type="common">Dianchi golden-line fish</name>
    <name type="synonym">Barbus grahami</name>
    <dbReference type="NCBI Taxonomy" id="75366"/>
    <lineage>
        <taxon>Eukaryota</taxon>
        <taxon>Metazoa</taxon>
        <taxon>Chordata</taxon>
        <taxon>Craniata</taxon>
        <taxon>Vertebrata</taxon>
        <taxon>Euteleostomi</taxon>
        <taxon>Actinopterygii</taxon>
        <taxon>Neopterygii</taxon>
        <taxon>Teleostei</taxon>
        <taxon>Ostariophysi</taxon>
        <taxon>Cypriniformes</taxon>
        <taxon>Cyprinidae</taxon>
        <taxon>Cyprininae</taxon>
        <taxon>Sinocyclocheilus</taxon>
    </lineage>
</organism>
<comment type="similarity">
    <text evidence="7 9">Belongs to the pentraxin family.</text>
</comment>
<dbReference type="InParanoid" id="A0A672S1L7"/>
<proteinExistence type="inferred from homology"/>
<keyword evidence="4 9" id="KW-0732">Signal</keyword>
<evidence type="ECO:0000256" key="1">
    <source>
        <dbReference type="ARBA" id="ARBA00004613"/>
    </source>
</evidence>
<evidence type="ECO:0000256" key="3">
    <source>
        <dbReference type="ARBA" id="ARBA00022723"/>
    </source>
</evidence>
<dbReference type="GO" id="GO:0005576">
    <property type="term" value="C:extracellular region"/>
    <property type="evidence" value="ECO:0007669"/>
    <property type="project" value="UniProtKB-SubCell"/>
</dbReference>
<dbReference type="OMA" id="WESPTGI"/>
<keyword evidence="5 9" id="KW-0106">Calcium</keyword>
<dbReference type="InterPro" id="IPR051005">
    <property type="entry name" value="Pentraxin_domain"/>
</dbReference>
<accession>A0A672S1L7</accession>
<keyword evidence="12" id="KW-1185">Reference proteome</keyword>
<evidence type="ECO:0000256" key="8">
    <source>
        <dbReference type="PROSITE-ProRule" id="PRU01172"/>
    </source>
</evidence>
<dbReference type="AlphaFoldDB" id="A0A672S1L7"/>
<dbReference type="Ensembl" id="ENSSGRT00000101488.1">
    <property type="protein sequence ID" value="ENSSGRP00000095377.1"/>
    <property type="gene ID" value="ENSSGRG00000047689.1"/>
</dbReference>
<feature type="chain" id="PRO_5025705038" description="Pentraxin family member" evidence="9">
    <location>
        <begin position="20"/>
        <end position="237"/>
    </location>
</feature>
<dbReference type="PRINTS" id="PR00895">
    <property type="entry name" value="PENTAXIN"/>
</dbReference>
<comment type="cofactor">
    <cofactor evidence="9">
        <name>Ca(2+)</name>
        <dbReference type="ChEBI" id="CHEBI:29108"/>
    </cofactor>
    <text evidence="9">Binds 2 calcium ions per subunit.</text>
</comment>
<evidence type="ECO:0000313" key="11">
    <source>
        <dbReference type="Ensembl" id="ENSSGRP00000095377.1"/>
    </source>
</evidence>
<evidence type="ECO:0000256" key="9">
    <source>
        <dbReference type="RuleBase" id="RU362112"/>
    </source>
</evidence>
<feature type="domain" description="Pentraxin (PTX)" evidence="10">
    <location>
        <begin position="25"/>
        <end position="228"/>
    </location>
</feature>
<reference evidence="11" key="1">
    <citation type="submission" date="2025-08" db="UniProtKB">
        <authorList>
            <consortium name="Ensembl"/>
        </authorList>
    </citation>
    <scope>IDENTIFICATION</scope>
</reference>
<dbReference type="SMART" id="SM00159">
    <property type="entry name" value="PTX"/>
    <property type="match status" value="1"/>
</dbReference>
<sequence>MKILSSYVFFVVLCGLALSHRKCLREKVITFPQLATNTWVKLHPNESMDMSAATVCLQFYSEQMSLDPCLFSLATPSYPQDFSLRWLSFSKQYEMTIHSFKVQFGLVFKNNQWISMCATWDANSGLAQMFVNKVASFKKEVGPKVSFKGDPVITLGQFQTQYDGGFDQHNAFTGFIADVHVHEQVLTIRQIKTYMEAKTRYKLGNYINWHNLMYSIAGSAQVEEKHQVTFYSKEEQQ</sequence>
<evidence type="ECO:0000256" key="2">
    <source>
        <dbReference type="ARBA" id="ARBA00022525"/>
    </source>
</evidence>
<evidence type="ECO:0000256" key="5">
    <source>
        <dbReference type="ARBA" id="ARBA00022837"/>
    </source>
</evidence>
<dbReference type="GO" id="GO:0046872">
    <property type="term" value="F:metal ion binding"/>
    <property type="evidence" value="ECO:0007669"/>
    <property type="project" value="UniProtKB-KW"/>
</dbReference>
<evidence type="ECO:0000313" key="12">
    <source>
        <dbReference type="Proteomes" id="UP000472262"/>
    </source>
</evidence>
<gene>
    <name evidence="11" type="primary">apcs</name>
</gene>
<comment type="subunit">
    <text evidence="9">Homopentamer. Pentaxin (or pentraxin) have a discoid arrangement of 5 non-covalently bound subunits.</text>
</comment>
<feature type="signal peptide" evidence="9">
    <location>
        <begin position="1"/>
        <end position="19"/>
    </location>
</feature>
<comment type="caution">
    <text evidence="8">Lacks conserved residue(s) required for the propagation of feature annotation.</text>
</comment>
<dbReference type="PANTHER" id="PTHR45869:SF7">
    <property type="entry name" value="C-REACTIVE PROTEIN"/>
    <property type="match status" value="1"/>
</dbReference>
<dbReference type="InterPro" id="IPR001759">
    <property type="entry name" value="PTX_dom"/>
</dbReference>
<dbReference type="PANTHER" id="PTHR45869">
    <property type="entry name" value="C-REACTIVE PROTEIN-RELATED"/>
    <property type="match status" value="1"/>
</dbReference>
<dbReference type="Gene3D" id="2.60.120.200">
    <property type="match status" value="1"/>
</dbReference>
<name>A0A672S1L7_SINGR</name>
<comment type="subcellular location">
    <subcellularLocation>
        <location evidence="1 9">Secreted</location>
    </subcellularLocation>
</comment>
<dbReference type="Proteomes" id="UP000472262">
    <property type="component" value="Unassembled WGS sequence"/>
</dbReference>
<dbReference type="PROSITE" id="PS51828">
    <property type="entry name" value="PTX_2"/>
    <property type="match status" value="1"/>
</dbReference>
<dbReference type="InterPro" id="IPR013320">
    <property type="entry name" value="ConA-like_dom_sf"/>
</dbReference>
<keyword evidence="2" id="KW-0964">Secreted</keyword>